<sequence>MFTISYIAAHPRRYIGPQLLQTIVQGLETGYIISQSIRFWSRADMESRGTKALVAFVSLIAFFQTAADDWNTWMMFVDHFGDFTVISNPSWSRRIAQFMTALMGSPVQSFLIWRCWVLMGRRRLVMIPLASILIVSFAASILIVFNALQTSSNGPHPSRDLVDVAVIDVVVTVILLTFLLRSRADAHSRRFRRAVARLMTISWEAALPPCMCALIAAITHYITAFNPWDLAFQTVLGKLYVIALFVTLNGRAEIDAERLRSCTLPTVAFTTMNQEVHELTAVQATPECEPTSRVLLVKNGHGVEPA</sequence>
<dbReference type="HOGENOM" id="CLU_046025_4_0_1"/>
<dbReference type="InterPro" id="IPR045339">
    <property type="entry name" value="DUF6534"/>
</dbReference>
<feature type="domain" description="DUF6534" evidence="2">
    <location>
        <begin position="165"/>
        <end position="252"/>
    </location>
</feature>
<dbReference type="GeneID" id="20675848"/>
<dbReference type="Proteomes" id="UP000030671">
    <property type="component" value="Unassembled WGS sequence"/>
</dbReference>
<dbReference type="eggNOG" id="ENOG502T2EC">
    <property type="taxonomic scope" value="Eukaryota"/>
</dbReference>
<organism evidence="3 4">
    <name type="scientific">Heterobasidion irregulare (strain TC 32-1)</name>
    <dbReference type="NCBI Taxonomy" id="747525"/>
    <lineage>
        <taxon>Eukaryota</taxon>
        <taxon>Fungi</taxon>
        <taxon>Dikarya</taxon>
        <taxon>Basidiomycota</taxon>
        <taxon>Agaricomycotina</taxon>
        <taxon>Agaricomycetes</taxon>
        <taxon>Russulales</taxon>
        <taxon>Bondarzewiaceae</taxon>
        <taxon>Heterobasidion</taxon>
        <taxon>Heterobasidion annosum species complex</taxon>
    </lineage>
</organism>
<protein>
    <recommendedName>
        <fullName evidence="2">DUF6534 domain-containing protein</fullName>
    </recommendedName>
</protein>
<feature type="transmembrane region" description="Helical" evidence="1">
    <location>
        <begin position="95"/>
        <end position="113"/>
    </location>
</feature>
<keyword evidence="1" id="KW-0472">Membrane</keyword>
<feature type="transmembrane region" description="Helical" evidence="1">
    <location>
        <begin position="201"/>
        <end position="224"/>
    </location>
</feature>
<dbReference type="PANTHER" id="PTHR40465">
    <property type="entry name" value="CHROMOSOME 1, WHOLE GENOME SHOTGUN SEQUENCE"/>
    <property type="match status" value="1"/>
</dbReference>
<keyword evidence="4" id="KW-1185">Reference proteome</keyword>
<feature type="transmembrane region" description="Helical" evidence="1">
    <location>
        <begin position="161"/>
        <end position="180"/>
    </location>
</feature>
<accession>W4KIE7</accession>
<proteinExistence type="predicted"/>
<evidence type="ECO:0000313" key="4">
    <source>
        <dbReference type="Proteomes" id="UP000030671"/>
    </source>
</evidence>
<dbReference type="Pfam" id="PF20152">
    <property type="entry name" value="DUF6534"/>
    <property type="match status" value="1"/>
</dbReference>
<evidence type="ECO:0000313" key="3">
    <source>
        <dbReference type="EMBL" id="ETW85090.1"/>
    </source>
</evidence>
<dbReference type="OrthoDB" id="3206554at2759"/>
<keyword evidence="1" id="KW-0812">Transmembrane</keyword>
<dbReference type="EMBL" id="KI925455">
    <property type="protein sequence ID" value="ETW85090.1"/>
    <property type="molecule type" value="Genomic_DNA"/>
</dbReference>
<gene>
    <name evidence="3" type="ORF">HETIRDRAFT_448323</name>
</gene>
<evidence type="ECO:0000259" key="2">
    <source>
        <dbReference type="Pfam" id="PF20152"/>
    </source>
</evidence>
<reference evidence="3 4" key="1">
    <citation type="journal article" date="2012" name="New Phytol.">
        <title>Insight into trade-off between wood decay and parasitism from the genome of a fungal forest pathogen.</title>
        <authorList>
            <person name="Olson A."/>
            <person name="Aerts A."/>
            <person name="Asiegbu F."/>
            <person name="Belbahri L."/>
            <person name="Bouzid O."/>
            <person name="Broberg A."/>
            <person name="Canback B."/>
            <person name="Coutinho P.M."/>
            <person name="Cullen D."/>
            <person name="Dalman K."/>
            <person name="Deflorio G."/>
            <person name="van Diepen L.T."/>
            <person name="Dunand C."/>
            <person name="Duplessis S."/>
            <person name="Durling M."/>
            <person name="Gonthier P."/>
            <person name="Grimwood J."/>
            <person name="Fossdal C.G."/>
            <person name="Hansson D."/>
            <person name="Henrissat B."/>
            <person name="Hietala A."/>
            <person name="Himmelstrand K."/>
            <person name="Hoffmeister D."/>
            <person name="Hogberg N."/>
            <person name="James T.Y."/>
            <person name="Karlsson M."/>
            <person name="Kohler A."/>
            <person name="Kues U."/>
            <person name="Lee Y.H."/>
            <person name="Lin Y.C."/>
            <person name="Lind M."/>
            <person name="Lindquist E."/>
            <person name="Lombard V."/>
            <person name="Lucas S."/>
            <person name="Lunden K."/>
            <person name="Morin E."/>
            <person name="Murat C."/>
            <person name="Park J."/>
            <person name="Raffaello T."/>
            <person name="Rouze P."/>
            <person name="Salamov A."/>
            <person name="Schmutz J."/>
            <person name="Solheim H."/>
            <person name="Stahlberg J."/>
            <person name="Velez H."/>
            <person name="de Vries R.P."/>
            <person name="Wiebenga A."/>
            <person name="Woodward S."/>
            <person name="Yakovlev I."/>
            <person name="Garbelotto M."/>
            <person name="Martin F."/>
            <person name="Grigoriev I.V."/>
            <person name="Stenlid J."/>
        </authorList>
    </citation>
    <scope>NUCLEOTIDE SEQUENCE [LARGE SCALE GENOMIC DNA]</scope>
    <source>
        <strain evidence="3 4">TC 32-1</strain>
    </source>
</reference>
<dbReference type="PANTHER" id="PTHR40465:SF1">
    <property type="entry name" value="DUF6534 DOMAIN-CONTAINING PROTEIN"/>
    <property type="match status" value="1"/>
</dbReference>
<dbReference type="InParanoid" id="W4KIE7"/>
<dbReference type="KEGG" id="hir:HETIRDRAFT_448323"/>
<name>W4KIE7_HETIT</name>
<evidence type="ECO:0000256" key="1">
    <source>
        <dbReference type="SAM" id="Phobius"/>
    </source>
</evidence>
<feature type="transmembrane region" description="Helical" evidence="1">
    <location>
        <begin position="230"/>
        <end position="250"/>
    </location>
</feature>
<dbReference type="RefSeq" id="XP_009541976.1">
    <property type="nucleotide sequence ID" value="XM_009543681.1"/>
</dbReference>
<keyword evidence="1" id="KW-1133">Transmembrane helix</keyword>
<feature type="transmembrane region" description="Helical" evidence="1">
    <location>
        <begin position="49"/>
        <end position="67"/>
    </location>
</feature>
<feature type="transmembrane region" description="Helical" evidence="1">
    <location>
        <begin position="125"/>
        <end position="149"/>
    </location>
</feature>
<dbReference type="AlphaFoldDB" id="W4KIE7"/>